<evidence type="ECO:0000313" key="2">
    <source>
        <dbReference type="Proteomes" id="UP001459277"/>
    </source>
</evidence>
<dbReference type="AlphaFoldDB" id="A0AAW2E0U5"/>
<gene>
    <name evidence="1" type="ORF">SO802_002259</name>
</gene>
<accession>A0AAW2E0U5</accession>
<organism evidence="1 2">
    <name type="scientific">Lithocarpus litseifolius</name>
    <dbReference type="NCBI Taxonomy" id="425828"/>
    <lineage>
        <taxon>Eukaryota</taxon>
        <taxon>Viridiplantae</taxon>
        <taxon>Streptophyta</taxon>
        <taxon>Embryophyta</taxon>
        <taxon>Tracheophyta</taxon>
        <taxon>Spermatophyta</taxon>
        <taxon>Magnoliopsida</taxon>
        <taxon>eudicotyledons</taxon>
        <taxon>Gunneridae</taxon>
        <taxon>Pentapetalae</taxon>
        <taxon>rosids</taxon>
        <taxon>fabids</taxon>
        <taxon>Fagales</taxon>
        <taxon>Fagaceae</taxon>
        <taxon>Lithocarpus</taxon>
    </lineage>
</organism>
<proteinExistence type="predicted"/>
<dbReference type="PANTHER" id="PTHR33144:SF46">
    <property type="entry name" value="OS04G0610000 PROTEIN"/>
    <property type="match status" value="1"/>
</dbReference>
<protein>
    <submittedName>
        <fullName evidence="1">Uncharacterized protein</fullName>
    </submittedName>
</protein>
<keyword evidence="2" id="KW-1185">Reference proteome</keyword>
<dbReference type="Pfam" id="PF03004">
    <property type="entry name" value="Transposase_24"/>
    <property type="match status" value="1"/>
</dbReference>
<evidence type="ECO:0000313" key="1">
    <source>
        <dbReference type="EMBL" id="KAL0015190.1"/>
    </source>
</evidence>
<reference evidence="1 2" key="1">
    <citation type="submission" date="2024-01" db="EMBL/GenBank/DDBJ databases">
        <title>A telomere-to-telomere, gap-free genome of sweet tea (Lithocarpus litseifolius).</title>
        <authorList>
            <person name="Zhou J."/>
        </authorList>
    </citation>
    <scope>NUCLEOTIDE SEQUENCE [LARGE SCALE GENOMIC DNA]</scope>
    <source>
        <strain evidence="1">Zhou-2022a</strain>
        <tissue evidence="1">Leaf</tissue>
    </source>
</reference>
<dbReference type="InterPro" id="IPR004252">
    <property type="entry name" value="Probable_transposase_24"/>
</dbReference>
<comment type="caution">
    <text evidence="1">The sequence shown here is derived from an EMBL/GenBank/DDBJ whole genome shotgun (WGS) entry which is preliminary data.</text>
</comment>
<dbReference type="Proteomes" id="UP001459277">
    <property type="component" value="Unassembled WGS sequence"/>
</dbReference>
<name>A0AAW2E0U5_9ROSI</name>
<dbReference type="PANTHER" id="PTHR33144">
    <property type="entry name" value="OS10G0409366 PROTEIN-RELATED"/>
    <property type="match status" value="1"/>
</dbReference>
<sequence length="340" mass="38665">MGKRKRQLQLVYIGEGSSQGRQRVEAQDEEAHISQEARLVASDDDETQALDDYQQSPAAENRHKRRGPTKLADIWALDGSWKIPLSLNDQGQPIGPDGKTFKWYLINPDIVKPPDQIGWTMHILGVLKRNWRTKLKKDHVKLGVTKEQLLVKTRPRTLSNKNKVSRSKQKEIATFGAQSFAQISDDMVKANGASVERVDVYLKVYRRRDGTAITPRAQENIDKMEELLMQEGMRLQGELGSGVLWSKMMHMLGCLAQSALVVYVGWDLESPHLEEVPQMLHNLPRLHRCQAEQPKGVRRWQCLMGTLHGNETVNPLVIGCTMMLAGNWLMKYHVLADNFL</sequence>
<dbReference type="EMBL" id="JAZDWU010000001">
    <property type="protein sequence ID" value="KAL0015190.1"/>
    <property type="molecule type" value="Genomic_DNA"/>
</dbReference>